<proteinExistence type="predicted"/>
<sequence>MARPRERKVVQGGPFAGMEAELLAPEGDGWRVRVVMLDRPFETVVPGVHLGLEPAPPPSVRIRAIELPWDPALLFTSPDAVFDPPGAVAVRPGPALLLTSGRIVGFDPTNAAFLAEDYAPYERSVAPGLYPSWVCVDGGTGNVCAVKHRFADRPVARWSVAGVALEEHLRIASRFNTPPAEPFAYECRGFAAFVDADARTWIREHVDALRGAVLEAMVGAPADRTARAPDQVLRPSDDDLGPELLVLRAHDGRPCRAWWGEDDDGNPVALVADLYSRGYHRARARRTARARASRQ</sequence>
<organism evidence="1 2">
    <name type="scientific">Nannocystis exedens</name>
    <dbReference type="NCBI Taxonomy" id="54"/>
    <lineage>
        <taxon>Bacteria</taxon>
        <taxon>Pseudomonadati</taxon>
        <taxon>Myxococcota</taxon>
        <taxon>Polyangia</taxon>
        <taxon>Nannocystales</taxon>
        <taxon>Nannocystaceae</taxon>
        <taxon>Nannocystis</taxon>
    </lineage>
</organism>
<dbReference type="EMBL" id="FOMX01000021">
    <property type="protein sequence ID" value="SFE85842.1"/>
    <property type="molecule type" value="Genomic_DNA"/>
</dbReference>
<evidence type="ECO:0000313" key="1">
    <source>
        <dbReference type="EMBL" id="SFE85842.1"/>
    </source>
</evidence>
<protein>
    <submittedName>
        <fullName evidence="1">Uncharacterized protein</fullName>
    </submittedName>
</protein>
<keyword evidence="2" id="KW-1185">Reference proteome</keyword>
<dbReference type="InterPro" id="IPR025335">
    <property type="entry name" value="DUF4241"/>
</dbReference>
<accession>A0A1I2DYM0</accession>
<reference evidence="2" key="1">
    <citation type="submission" date="2016-10" db="EMBL/GenBank/DDBJ databases">
        <authorList>
            <person name="Varghese N."/>
            <person name="Submissions S."/>
        </authorList>
    </citation>
    <scope>NUCLEOTIDE SEQUENCE [LARGE SCALE GENOMIC DNA]</scope>
    <source>
        <strain evidence="2">ATCC 25963</strain>
    </source>
</reference>
<gene>
    <name evidence="1" type="ORF">SAMN02745121_05816</name>
</gene>
<name>A0A1I2DYM0_9BACT</name>
<dbReference type="AlphaFoldDB" id="A0A1I2DYM0"/>
<evidence type="ECO:0000313" key="2">
    <source>
        <dbReference type="Proteomes" id="UP000199400"/>
    </source>
</evidence>
<dbReference type="Pfam" id="PF14025">
    <property type="entry name" value="DUF4241"/>
    <property type="match status" value="1"/>
</dbReference>
<dbReference type="Proteomes" id="UP000199400">
    <property type="component" value="Unassembled WGS sequence"/>
</dbReference>